<feature type="region of interest" description="Disordered" evidence="1">
    <location>
        <begin position="161"/>
        <end position="180"/>
    </location>
</feature>
<dbReference type="OrthoDB" id="21557at2759"/>
<dbReference type="AlphaFoldDB" id="A0A4C1XX60"/>
<name>A0A4C1XX60_EUMVA</name>
<proteinExistence type="predicted"/>
<organism evidence="2 3">
    <name type="scientific">Eumeta variegata</name>
    <name type="common">Bagworm moth</name>
    <name type="synonym">Eumeta japonica</name>
    <dbReference type="NCBI Taxonomy" id="151549"/>
    <lineage>
        <taxon>Eukaryota</taxon>
        <taxon>Metazoa</taxon>
        <taxon>Ecdysozoa</taxon>
        <taxon>Arthropoda</taxon>
        <taxon>Hexapoda</taxon>
        <taxon>Insecta</taxon>
        <taxon>Pterygota</taxon>
        <taxon>Neoptera</taxon>
        <taxon>Endopterygota</taxon>
        <taxon>Lepidoptera</taxon>
        <taxon>Glossata</taxon>
        <taxon>Ditrysia</taxon>
        <taxon>Tineoidea</taxon>
        <taxon>Psychidae</taxon>
        <taxon>Oiketicinae</taxon>
        <taxon>Eumeta</taxon>
    </lineage>
</organism>
<evidence type="ECO:0000313" key="2">
    <source>
        <dbReference type="EMBL" id="GBP66859.1"/>
    </source>
</evidence>
<dbReference type="EMBL" id="BGZK01000970">
    <property type="protein sequence ID" value="GBP66859.1"/>
    <property type="molecule type" value="Genomic_DNA"/>
</dbReference>
<gene>
    <name evidence="2" type="ORF">EVAR_18030_1</name>
</gene>
<dbReference type="Proteomes" id="UP000299102">
    <property type="component" value="Unassembled WGS sequence"/>
</dbReference>
<keyword evidence="3" id="KW-1185">Reference proteome</keyword>
<comment type="caution">
    <text evidence="2">The sequence shown here is derived from an EMBL/GenBank/DDBJ whole genome shotgun (WGS) entry which is preliminary data.</text>
</comment>
<sequence>MGDNNVATTEYMIDDRNISEIMVDGIMKVLKRMKVGKAARSDGVSSEMLRADGGVMTSLMCRLPVSIGIHDSKRKKKSTNADHHRRRRPELPVFRGAKQIIGNTWTVKIESGIFRFVSDAPNRRATMHRSRTSVEMFSSRLAEFKQKYRGDFDIAPTTRANGGCASCRPRSRAVNSTRDE</sequence>
<reference evidence="2 3" key="1">
    <citation type="journal article" date="2019" name="Commun. Biol.">
        <title>The bagworm genome reveals a unique fibroin gene that provides high tensile strength.</title>
        <authorList>
            <person name="Kono N."/>
            <person name="Nakamura H."/>
            <person name="Ohtoshi R."/>
            <person name="Tomita M."/>
            <person name="Numata K."/>
            <person name="Arakawa K."/>
        </authorList>
    </citation>
    <scope>NUCLEOTIDE SEQUENCE [LARGE SCALE GENOMIC DNA]</scope>
</reference>
<evidence type="ECO:0000256" key="1">
    <source>
        <dbReference type="SAM" id="MobiDB-lite"/>
    </source>
</evidence>
<accession>A0A4C1XX60</accession>
<evidence type="ECO:0000313" key="3">
    <source>
        <dbReference type="Proteomes" id="UP000299102"/>
    </source>
</evidence>
<protein>
    <submittedName>
        <fullName evidence="2">Uncharacterized protein</fullName>
    </submittedName>
</protein>